<dbReference type="InterPro" id="IPR010619">
    <property type="entry name" value="ThrE-like_N"/>
</dbReference>
<dbReference type="PATRIC" id="fig|1123500.6.peg.1074"/>
<evidence type="ECO:0000256" key="3">
    <source>
        <dbReference type="ARBA" id="ARBA00022692"/>
    </source>
</evidence>
<evidence type="ECO:0000256" key="6">
    <source>
        <dbReference type="ARBA" id="ARBA00034125"/>
    </source>
</evidence>
<evidence type="ECO:0000256" key="1">
    <source>
        <dbReference type="ARBA" id="ARBA00004651"/>
    </source>
</evidence>
<dbReference type="Proteomes" id="UP000051296">
    <property type="component" value="Unassembled WGS sequence"/>
</dbReference>
<dbReference type="PANTHER" id="PTHR34390:SF2">
    <property type="entry name" value="SUCCINATE TRANSPORTER SUBUNIT YJJP-RELATED"/>
    <property type="match status" value="1"/>
</dbReference>
<dbReference type="GO" id="GO:0005886">
    <property type="term" value="C:plasma membrane"/>
    <property type="evidence" value="ECO:0007669"/>
    <property type="project" value="UniProtKB-SubCell"/>
</dbReference>
<gene>
    <name evidence="9" type="ORF">IV68_GL001073</name>
</gene>
<evidence type="ECO:0000313" key="10">
    <source>
        <dbReference type="Proteomes" id="UP000051296"/>
    </source>
</evidence>
<keyword evidence="10" id="KW-1185">Reference proteome</keyword>
<dbReference type="GO" id="GO:0015744">
    <property type="term" value="P:succinate transport"/>
    <property type="evidence" value="ECO:0007669"/>
    <property type="project" value="TreeGrafter"/>
</dbReference>
<dbReference type="STRING" id="1123500.GCA_000420365_01124"/>
<dbReference type="EMBL" id="JQAX01000004">
    <property type="protein sequence ID" value="KRN31193.1"/>
    <property type="molecule type" value="Genomic_DNA"/>
</dbReference>
<dbReference type="eggNOG" id="COG2966">
    <property type="taxonomic scope" value="Bacteria"/>
</dbReference>
<evidence type="ECO:0000256" key="5">
    <source>
        <dbReference type="ARBA" id="ARBA00023136"/>
    </source>
</evidence>
<dbReference type="RefSeq" id="WP_022791843.1">
    <property type="nucleotide sequence ID" value="NZ_ATUU01000004.1"/>
</dbReference>
<accession>A0A0R2FRT5</accession>
<dbReference type="Pfam" id="PF06738">
    <property type="entry name" value="ThrE"/>
    <property type="match status" value="1"/>
</dbReference>
<feature type="transmembrane region" description="Helical" evidence="7">
    <location>
        <begin position="229"/>
        <end position="248"/>
    </location>
</feature>
<evidence type="ECO:0000259" key="8">
    <source>
        <dbReference type="Pfam" id="PF06738"/>
    </source>
</evidence>
<comment type="similarity">
    <text evidence="6">Belongs to the ThrE exporter (TC 2.A.79) family.</text>
</comment>
<dbReference type="PANTHER" id="PTHR34390">
    <property type="entry name" value="UPF0442 PROTEIN YJJB-RELATED"/>
    <property type="match status" value="1"/>
</dbReference>
<dbReference type="InterPro" id="IPR050539">
    <property type="entry name" value="ThrE_Dicarb/AminoAcid_Exp"/>
</dbReference>
<evidence type="ECO:0000313" key="9">
    <source>
        <dbReference type="EMBL" id="KRN31193.1"/>
    </source>
</evidence>
<comment type="subcellular location">
    <subcellularLocation>
        <location evidence="1">Cell membrane</location>
        <topology evidence="1">Multi-pass membrane protein</topology>
    </subcellularLocation>
</comment>
<reference evidence="9 10" key="1">
    <citation type="journal article" date="2015" name="Genome Announc.">
        <title>Expanding the biotechnology potential of lactobacilli through comparative genomics of 213 strains and associated genera.</title>
        <authorList>
            <person name="Sun Z."/>
            <person name="Harris H.M."/>
            <person name="McCann A."/>
            <person name="Guo C."/>
            <person name="Argimon S."/>
            <person name="Zhang W."/>
            <person name="Yang X."/>
            <person name="Jeffery I.B."/>
            <person name="Cooney J.C."/>
            <person name="Kagawa T.F."/>
            <person name="Liu W."/>
            <person name="Song Y."/>
            <person name="Salvetti E."/>
            <person name="Wrobel A."/>
            <person name="Rasinkangas P."/>
            <person name="Parkhill J."/>
            <person name="Rea M.C."/>
            <person name="O'Sullivan O."/>
            <person name="Ritari J."/>
            <person name="Douillard F.P."/>
            <person name="Paul Ross R."/>
            <person name="Yang R."/>
            <person name="Briner A.E."/>
            <person name="Felis G.E."/>
            <person name="de Vos W.M."/>
            <person name="Barrangou R."/>
            <person name="Klaenhammer T.R."/>
            <person name="Caufield P.W."/>
            <person name="Cui Y."/>
            <person name="Zhang H."/>
            <person name="O'Toole P.W."/>
        </authorList>
    </citation>
    <scope>NUCLEOTIDE SEQUENCE [LARGE SCALE GENOMIC DNA]</scope>
    <source>
        <strain evidence="9 10">DSM 20190</strain>
    </source>
</reference>
<organism evidence="9 10">
    <name type="scientific">Weissella halotolerans DSM 20190</name>
    <dbReference type="NCBI Taxonomy" id="1123500"/>
    <lineage>
        <taxon>Bacteria</taxon>
        <taxon>Bacillati</taxon>
        <taxon>Bacillota</taxon>
        <taxon>Bacilli</taxon>
        <taxon>Lactobacillales</taxon>
        <taxon>Lactobacillaceae</taxon>
        <taxon>Weissella</taxon>
    </lineage>
</organism>
<feature type="transmembrane region" description="Helical" evidence="7">
    <location>
        <begin position="114"/>
        <end position="132"/>
    </location>
</feature>
<evidence type="ECO:0000256" key="7">
    <source>
        <dbReference type="SAM" id="Phobius"/>
    </source>
</evidence>
<evidence type="ECO:0000256" key="2">
    <source>
        <dbReference type="ARBA" id="ARBA00022475"/>
    </source>
</evidence>
<protein>
    <recommendedName>
        <fullName evidence="8">Threonine/serine exporter-like N-terminal domain-containing protein</fullName>
    </recommendedName>
</protein>
<keyword evidence="5 7" id="KW-0472">Membrane</keyword>
<dbReference type="InParanoid" id="A0A0R2FRT5"/>
<dbReference type="GO" id="GO:0022857">
    <property type="term" value="F:transmembrane transporter activity"/>
    <property type="evidence" value="ECO:0007669"/>
    <property type="project" value="InterPro"/>
</dbReference>
<keyword evidence="2" id="KW-1003">Cell membrane</keyword>
<sequence>MRDQNLVIDTALLAGRIMIEGGSEIYRVEDTMRRIVKTATGEDCQIFATITGVLITLNGADVTRFSQINKRGIDMEKINLVNRFSRSFQAQELTLLELRRQLSHLDRNLPNFPLWLRILGAGLQGMFLMIIFTQTHDWVDMPLTFIASAIGYTVAELLGRVSRIRIAQEFTASLTLALVTVLGVRMGLGSNINNVLIGAVMPLVPGLPLTNALRDLIEGNLIAGTERAFEAMVIMCSIAAAIAFVLSLKL</sequence>
<name>A0A0R2FRT5_9LACO</name>
<feature type="transmembrane region" description="Helical" evidence="7">
    <location>
        <begin position="170"/>
        <end position="188"/>
    </location>
</feature>
<feature type="transmembrane region" description="Helical" evidence="7">
    <location>
        <begin position="138"/>
        <end position="158"/>
    </location>
</feature>
<feature type="domain" description="Threonine/serine exporter-like N-terminal" evidence="8">
    <location>
        <begin position="10"/>
        <end position="248"/>
    </location>
</feature>
<keyword evidence="4 7" id="KW-1133">Transmembrane helix</keyword>
<keyword evidence="3 7" id="KW-0812">Transmembrane</keyword>
<evidence type="ECO:0000256" key="4">
    <source>
        <dbReference type="ARBA" id="ARBA00022989"/>
    </source>
</evidence>
<proteinExistence type="inferred from homology"/>
<comment type="caution">
    <text evidence="9">The sequence shown here is derived from an EMBL/GenBank/DDBJ whole genome shotgun (WGS) entry which is preliminary data.</text>
</comment>
<dbReference type="AlphaFoldDB" id="A0A0R2FRT5"/>